<comment type="similarity">
    <text evidence="1 2">Belongs to the phospholipid scramblase family.</text>
</comment>
<reference evidence="3 4" key="1">
    <citation type="submission" date="2013-12" db="EMBL/GenBank/DDBJ databases">
        <title>Draft genome of the parsitic nematode Ancylostoma duodenale.</title>
        <authorList>
            <person name="Mitreva M."/>
        </authorList>
    </citation>
    <scope>NUCLEOTIDE SEQUENCE [LARGE SCALE GENOMIC DNA]</scope>
    <source>
        <strain evidence="3 4">Zhejiang</strain>
    </source>
</reference>
<accession>A0A0C2GYG1</accession>
<evidence type="ECO:0000313" key="3">
    <source>
        <dbReference type="EMBL" id="KIH62176.1"/>
    </source>
</evidence>
<dbReference type="InterPro" id="IPR005552">
    <property type="entry name" value="Scramblase"/>
</dbReference>
<keyword evidence="2" id="KW-0106">Calcium</keyword>
<dbReference type="PANTHER" id="PTHR23248">
    <property type="entry name" value="PHOSPHOLIPID SCRAMBLASE-RELATED"/>
    <property type="match status" value="1"/>
</dbReference>
<dbReference type="AlphaFoldDB" id="A0A0C2GYG1"/>
<evidence type="ECO:0000313" key="4">
    <source>
        <dbReference type="Proteomes" id="UP000054047"/>
    </source>
</evidence>
<organism evidence="3 4">
    <name type="scientific">Ancylostoma duodenale</name>
    <dbReference type="NCBI Taxonomy" id="51022"/>
    <lineage>
        <taxon>Eukaryota</taxon>
        <taxon>Metazoa</taxon>
        <taxon>Ecdysozoa</taxon>
        <taxon>Nematoda</taxon>
        <taxon>Chromadorea</taxon>
        <taxon>Rhabditida</taxon>
        <taxon>Rhabditina</taxon>
        <taxon>Rhabditomorpha</taxon>
        <taxon>Strongyloidea</taxon>
        <taxon>Ancylostomatidae</taxon>
        <taxon>Ancylostomatinae</taxon>
        <taxon>Ancylostoma</taxon>
    </lineage>
</organism>
<dbReference type="OrthoDB" id="191150at2759"/>
<dbReference type="Pfam" id="PF03803">
    <property type="entry name" value="Scramblase"/>
    <property type="match status" value="1"/>
</dbReference>
<dbReference type="PANTHER" id="PTHR23248:SF63">
    <property type="entry name" value="PHOSPHOLIPID SCRAMBLASE"/>
    <property type="match status" value="1"/>
</dbReference>
<comment type="function">
    <text evidence="2">May mediate accelerated ATP-independent bidirectional transbilayer migration of phospholipids upon binding calcium ions that results in a loss of phospholipid asymmetry in the plasma membrane.</text>
</comment>
<dbReference type="GO" id="GO:0017128">
    <property type="term" value="F:phospholipid scramblase activity"/>
    <property type="evidence" value="ECO:0007669"/>
    <property type="project" value="InterPro"/>
</dbReference>
<keyword evidence="2" id="KW-0449">Lipoprotein</keyword>
<proteinExistence type="inferred from homology"/>
<evidence type="ECO:0000256" key="2">
    <source>
        <dbReference type="RuleBase" id="RU363116"/>
    </source>
</evidence>
<keyword evidence="2" id="KW-0564">Palmitate</keyword>
<comment type="cofactor">
    <cofactor evidence="2">
        <name>Ca(2+)</name>
        <dbReference type="ChEBI" id="CHEBI:29108"/>
    </cofactor>
</comment>
<gene>
    <name evidence="3" type="ORF">ANCDUO_07544</name>
</gene>
<name>A0A0C2GYG1_9BILA</name>
<protein>
    <recommendedName>
        <fullName evidence="2">Phospholipid scramblase</fullName>
    </recommendedName>
</protein>
<keyword evidence="4" id="KW-1185">Reference proteome</keyword>
<sequence>MQADIWMPMPVPIEGVPPGLECLNMVDSIRIKQLVEIVEVLSGFETKNKYSLKNANGRQWSYARVVDDLLMKGGKAI</sequence>
<evidence type="ECO:0000256" key="1">
    <source>
        <dbReference type="ARBA" id="ARBA00005350"/>
    </source>
</evidence>
<dbReference type="EMBL" id="KN729521">
    <property type="protein sequence ID" value="KIH62176.1"/>
    <property type="molecule type" value="Genomic_DNA"/>
</dbReference>
<dbReference type="Proteomes" id="UP000054047">
    <property type="component" value="Unassembled WGS sequence"/>
</dbReference>
<dbReference type="GO" id="GO:0005886">
    <property type="term" value="C:plasma membrane"/>
    <property type="evidence" value="ECO:0007669"/>
    <property type="project" value="TreeGrafter"/>
</dbReference>